<evidence type="ECO:0000313" key="4">
    <source>
        <dbReference type="Proteomes" id="UP001331761"/>
    </source>
</evidence>
<feature type="coiled-coil region" evidence="1">
    <location>
        <begin position="270"/>
        <end position="423"/>
    </location>
</feature>
<feature type="chain" id="PRO_5042855540" evidence="2">
    <location>
        <begin position="25"/>
        <end position="436"/>
    </location>
</feature>
<proteinExistence type="predicted"/>
<comment type="caution">
    <text evidence="3">The sequence shown here is derived from an EMBL/GenBank/DDBJ whole genome shotgun (WGS) entry which is preliminary data.</text>
</comment>
<dbReference type="EMBL" id="WIXE01002984">
    <property type="protein sequence ID" value="KAK5984360.1"/>
    <property type="molecule type" value="Genomic_DNA"/>
</dbReference>
<dbReference type="Proteomes" id="UP001331761">
    <property type="component" value="Unassembled WGS sequence"/>
</dbReference>
<sequence>MTTAVEGTIGFFILLLFMDEIAQPSVDPLESTQYLQLEELSKALEKERELVLQTQENYMDLKKKYLDLSEQSQHYQTEMQTLLHGQEQQLEHLFQVSETLKSENEQLREQEQQLRSSLEEMSRKSKLKEEDLRREFSDQIGILIENTAKIDSEDIAQKYGHLKEKELLESDVRVQELLCEIRKIQVNSDEKVQSLKAELCEERQRRIELETVTQRNRLDLEASRELVITKQNELIAIRSELNRRLKECMENEIASLSKEENFRKTLLLRTTSFEKKVAEYERTIEEKDKQIADLRRNLKNMEGQQSTAVLENSLKEDVDEEKRRLECELKKLTLSSKQNEEKNKAMVEQLKQERNKLEITIAELKKNAEAFPSKTAEMNRLRSLLEEKEEQLSASRRRYRQLLRKVETSLIHLEKQHQNTKRKLENNIIGISPLNS</sequence>
<organism evidence="3 4">
    <name type="scientific">Trichostrongylus colubriformis</name>
    <name type="common">Black scour worm</name>
    <dbReference type="NCBI Taxonomy" id="6319"/>
    <lineage>
        <taxon>Eukaryota</taxon>
        <taxon>Metazoa</taxon>
        <taxon>Ecdysozoa</taxon>
        <taxon>Nematoda</taxon>
        <taxon>Chromadorea</taxon>
        <taxon>Rhabditida</taxon>
        <taxon>Rhabditina</taxon>
        <taxon>Rhabditomorpha</taxon>
        <taxon>Strongyloidea</taxon>
        <taxon>Trichostrongylidae</taxon>
        <taxon>Trichostrongylus</taxon>
    </lineage>
</organism>
<accession>A0AAN8FU92</accession>
<gene>
    <name evidence="3" type="ORF">GCK32_006531</name>
</gene>
<keyword evidence="1" id="KW-0175">Coiled coil</keyword>
<evidence type="ECO:0000313" key="3">
    <source>
        <dbReference type="EMBL" id="KAK5984360.1"/>
    </source>
</evidence>
<name>A0AAN8FU92_TRICO</name>
<evidence type="ECO:0000256" key="2">
    <source>
        <dbReference type="SAM" id="SignalP"/>
    </source>
</evidence>
<keyword evidence="4" id="KW-1185">Reference proteome</keyword>
<dbReference type="AlphaFoldDB" id="A0AAN8FU92"/>
<feature type="coiled-coil region" evidence="1">
    <location>
        <begin position="37"/>
        <end position="127"/>
    </location>
</feature>
<protein>
    <submittedName>
        <fullName evidence="3">Uncharacterized protein</fullName>
    </submittedName>
</protein>
<keyword evidence="2" id="KW-0732">Signal</keyword>
<evidence type="ECO:0000256" key="1">
    <source>
        <dbReference type="SAM" id="Coils"/>
    </source>
</evidence>
<feature type="signal peptide" evidence="2">
    <location>
        <begin position="1"/>
        <end position="24"/>
    </location>
</feature>
<reference evidence="3 4" key="1">
    <citation type="submission" date="2019-10" db="EMBL/GenBank/DDBJ databases">
        <title>Assembly and Annotation for the nematode Trichostrongylus colubriformis.</title>
        <authorList>
            <person name="Martin J."/>
        </authorList>
    </citation>
    <scope>NUCLEOTIDE SEQUENCE [LARGE SCALE GENOMIC DNA]</scope>
    <source>
        <strain evidence="3">G859</strain>
        <tissue evidence="3">Whole worm</tissue>
    </source>
</reference>